<keyword evidence="1" id="KW-0732">Signal</keyword>
<evidence type="ECO:0008006" key="4">
    <source>
        <dbReference type="Google" id="ProtNLM"/>
    </source>
</evidence>
<protein>
    <recommendedName>
        <fullName evidence="4">SH3 domain-containing protein</fullName>
    </recommendedName>
</protein>
<evidence type="ECO:0000313" key="3">
    <source>
        <dbReference type="Proteomes" id="UP000609121"/>
    </source>
</evidence>
<name>A0A8J7CI01_9RHOB</name>
<feature type="chain" id="PRO_5035163088" description="SH3 domain-containing protein" evidence="1">
    <location>
        <begin position="24"/>
        <end position="203"/>
    </location>
</feature>
<evidence type="ECO:0000313" key="2">
    <source>
        <dbReference type="EMBL" id="MBE3638955.1"/>
    </source>
</evidence>
<dbReference type="AlphaFoldDB" id="A0A8J7CI01"/>
<feature type="signal peptide" evidence="1">
    <location>
        <begin position="1"/>
        <end position="23"/>
    </location>
</feature>
<proteinExistence type="predicted"/>
<dbReference type="RefSeq" id="WP_193183111.1">
    <property type="nucleotide sequence ID" value="NZ_JACVXA010000035.1"/>
</dbReference>
<organism evidence="2 3">
    <name type="scientific">Mangrovicoccus algicola</name>
    <dbReference type="NCBI Taxonomy" id="2771008"/>
    <lineage>
        <taxon>Bacteria</taxon>
        <taxon>Pseudomonadati</taxon>
        <taxon>Pseudomonadota</taxon>
        <taxon>Alphaproteobacteria</taxon>
        <taxon>Rhodobacterales</taxon>
        <taxon>Paracoccaceae</taxon>
        <taxon>Mangrovicoccus</taxon>
    </lineage>
</organism>
<reference evidence="2" key="1">
    <citation type="submission" date="2020-09" db="EMBL/GenBank/DDBJ databases">
        <title>A novel bacterium of genus Mangrovicoccus, isolated from South China Sea.</title>
        <authorList>
            <person name="Huang H."/>
            <person name="Mo K."/>
            <person name="Hu Y."/>
        </authorList>
    </citation>
    <scope>NUCLEOTIDE SEQUENCE</scope>
    <source>
        <strain evidence="2">HB182678</strain>
    </source>
</reference>
<sequence>MTKTLCVFLLALASAFIFPPARAEGRLPARHRLAAETVLRAAPDAAAPEAGLAQAGKDLEILGFSEDGLWAEAGRGAGVAWLPAAGLTRLQPPADEGLPMRCYGTEPFWGLNMPSAFFAEFERPEHPEAPLQITGSDAATGPGGHTRLWTFVGEELRGHLAVRNEACSDGMSDRHFGLSAVLSLAETAGAVHLRLGCCALSAP</sequence>
<gene>
    <name evidence="2" type="ORF">ICN82_12155</name>
</gene>
<evidence type="ECO:0000256" key="1">
    <source>
        <dbReference type="SAM" id="SignalP"/>
    </source>
</evidence>
<comment type="caution">
    <text evidence="2">The sequence shown here is derived from an EMBL/GenBank/DDBJ whole genome shotgun (WGS) entry which is preliminary data.</text>
</comment>
<dbReference type="EMBL" id="JACVXA010000035">
    <property type="protein sequence ID" value="MBE3638955.1"/>
    <property type="molecule type" value="Genomic_DNA"/>
</dbReference>
<dbReference type="Proteomes" id="UP000609121">
    <property type="component" value="Unassembled WGS sequence"/>
</dbReference>
<accession>A0A8J7CI01</accession>
<keyword evidence="3" id="KW-1185">Reference proteome</keyword>